<accession>A0A3S5AFT7</accession>
<gene>
    <name evidence="1" type="ORF">PXEA_LOCUS21626</name>
</gene>
<name>A0A3S5AFT7_9PLAT</name>
<dbReference type="AlphaFoldDB" id="A0A3S5AFT7"/>
<evidence type="ECO:0000313" key="1">
    <source>
        <dbReference type="EMBL" id="VEL28186.1"/>
    </source>
</evidence>
<protein>
    <submittedName>
        <fullName evidence="1">Uncharacterized protein</fullName>
    </submittedName>
</protein>
<feature type="non-terminal residue" evidence="1">
    <location>
        <position position="1"/>
    </location>
</feature>
<keyword evidence="2" id="KW-1185">Reference proteome</keyword>
<organism evidence="1 2">
    <name type="scientific">Protopolystoma xenopodis</name>
    <dbReference type="NCBI Taxonomy" id="117903"/>
    <lineage>
        <taxon>Eukaryota</taxon>
        <taxon>Metazoa</taxon>
        <taxon>Spiralia</taxon>
        <taxon>Lophotrochozoa</taxon>
        <taxon>Platyhelminthes</taxon>
        <taxon>Monogenea</taxon>
        <taxon>Polyopisthocotylea</taxon>
        <taxon>Polystomatidea</taxon>
        <taxon>Polystomatidae</taxon>
        <taxon>Protopolystoma</taxon>
    </lineage>
</organism>
<dbReference type="Proteomes" id="UP000784294">
    <property type="component" value="Unassembled WGS sequence"/>
</dbReference>
<comment type="caution">
    <text evidence="1">The sequence shown here is derived from an EMBL/GenBank/DDBJ whole genome shotgun (WGS) entry which is preliminary data.</text>
</comment>
<evidence type="ECO:0000313" key="2">
    <source>
        <dbReference type="Proteomes" id="UP000784294"/>
    </source>
</evidence>
<sequence length="122" mass="13459">AWLGLARSGPVRYCPTQNPNLVGLDHALCALERKREGQLLSLLGRIGIAEGETKTGRGRNEASLTERRLAYANWSCERGGCVNHPHRCWVDGTNCLRLISIVVASLNMASKRRTDIDKPHLA</sequence>
<dbReference type="EMBL" id="CAAALY010093040">
    <property type="protein sequence ID" value="VEL28186.1"/>
    <property type="molecule type" value="Genomic_DNA"/>
</dbReference>
<reference evidence="1" key="1">
    <citation type="submission" date="2018-11" db="EMBL/GenBank/DDBJ databases">
        <authorList>
            <consortium name="Pathogen Informatics"/>
        </authorList>
    </citation>
    <scope>NUCLEOTIDE SEQUENCE</scope>
</reference>
<proteinExistence type="predicted"/>